<evidence type="ECO:0000313" key="3">
    <source>
        <dbReference type="Proteomes" id="UP000294739"/>
    </source>
</evidence>
<dbReference type="OrthoDB" id="5192003at2"/>
<protein>
    <submittedName>
        <fullName evidence="2">Uncharacterized protein</fullName>
    </submittedName>
</protein>
<comment type="caution">
    <text evidence="2">The sequence shown here is derived from an EMBL/GenBank/DDBJ whole genome shotgun (WGS) entry which is preliminary data.</text>
</comment>
<dbReference type="RefSeq" id="WP_131897788.1">
    <property type="nucleotide sequence ID" value="NZ_SMKZ01000031.1"/>
</dbReference>
<reference evidence="2 3" key="1">
    <citation type="submission" date="2019-03" db="EMBL/GenBank/DDBJ databases">
        <title>Draft genome sequences of novel Actinobacteria.</title>
        <authorList>
            <person name="Sahin N."/>
            <person name="Ay H."/>
            <person name="Saygin H."/>
        </authorList>
    </citation>
    <scope>NUCLEOTIDE SEQUENCE [LARGE SCALE GENOMIC DNA]</scope>
    <source>
        <strain evidence="2 3">5K138</strain>
    </source>
</reference>
<keyword evidence="1" id="KW-0812">Transmembrane</keyword>
<proteinExistence type="predicted"/>
<organism evidence="2 3">
    <name type="scientific">Jiangella asiatica</name>
    <dbReference type="NCBI Taxonomy" id="2530372"/>
    <lineage>
        <taxon>Bacteria</taxon>
        <taxon>Bacillati</taxon>
        <taxon>Actinomycetota</taxon>
        <taxon>Actinomycetes</taxon>
        <taxon>Jiangellales</taxon>
        <taxon>Jiangellaceae</taxon>
        <taxon>Jiangella</taxon>
    </lineage>
</organism>
<dbReference type="Proteomes" id="UP000294739">
    <property type="component" value="Unassembled WGS sequence"/>
</dbReference>
<dbReference type="AlphaFoldDB" id="A0A4R5D6T7"/>
<dbReference type="EMBL" id="SMKZ01000031">
    <property type="protein sequence ID" value="TDE07371.1"/>
    <property type="molecule type" value="Genomic_DNA"/>
</dbReference>
<sequence>MVDQDRGPAPLPWPSAWRRPPLGGWRLTVLCGVLVVPMALACGVALVDSEPRVAAGLGAVAVVVGTIGVLARPRRPRRQVVGPVTVEVDGVQERAVRFAVRPGTVLLGLGLVAGGVALLAAVVAMLVLVVTRGEARFLIGGVVVGVPGLVLLLGGIAALSSKRTNNAVDLTPRHVLVETGHGRSDIPWAEIESVTATSAVIPVGARAAVQNLIVIGVRQPSDLPDQVLVPCGRLVNDPVLVYHGLLYYVGRPGDRDELASDAAVRRLEAGQLV</sequence>
<name>A0A4R5D6T7_9ACTN</name>
<accession>A0A4R5D6T7</accession>
<gene>
    <name evidence="2" type="ORF">E1269_20020</name>
</gene>
<feature type="transmembrane region" description="Helical" evidence="1">
    <location>
        <begin position="104"/>
        <end position="131"/>
    </location>
</feature>
<feature type="transmembrane region" description="Helical" evidence="1">
    <location>
        <begin position="27"/>
        <end position="47"/>
    </location>
</feature>
<feature type="transmembrane region" description="Helical" evidence="1">
    <location>
        <begin position="137"/>
        <end position="159"/>
    </location>
</feature>
<dbReference type="InParanoid" id="A0A4R5D6T7"/>
<feature type="transmembrane region" description="Helical" evidence="1">
    <location>
        <begin position="53"/>
        <end position="71"/>
    </location>
</feature>
<keyword evidence="1" id="KW-0472">Membrane</keyword>
<evidence type="ECO:0000256" key="1">
    <source>
        <dbReference type="SAM" id="Phobius"/>
    </source>
</evidence>
<keyword evidence="3" id="KW-1185">Reference proteome</keyword>
<keyword evidence="1" id="KW-1133">Transmembrane helix</keyword>
<evidence type="ECO:0000313" key="2">
    <source>
        <dbReference type="EMBL" id="TDE07371.1"/>
    </source>
</evidence>